<evidence type="ECO:0000313" key="4">
    <source>
        <dbReference type="EMBL" id="RNJ50351.1"/>
    </source>
</evidence>
<evidence type="ECO:0000259" key="3">
    <source>
        <dbReference type="Pfam" id="PF01402"/>
    </source>
</evidence>
<dbReference type="AlphaFoldDB" id="A0A3M9XQS2"/>
<evidence type="ECO:0000256" key="1">
    <source>
        <dbReference type="SAM" id="Coils"/>
    </source>
</evidence>
<dbReference type="InterPro" id="IPR002145">
    <property type="entry name" value="CopG"/>
</dbReference>
<dbReference type="CDD" id="cd21631">
    <property type="entry name" value="RHH_CopG_NikR-like"/>
    <property type="match status" value="1"/>
</dbReference>
<accession>A0A3M9XQS2</accession>
<dbReference type="OrthoDB" id="9803941at2"/>
<sequence length="142" mass="15659">MKGRLNCYFDAALLKRLDELAARRGLSKSTIVEAALASFLSPDAGEQREAAITRRLDKMTRAIERLERDVSIGNEAQALFIRAWLTATPPLPGEAQAAAQAKAKERYEAFLEALGRRLAKGQRFANEVSQDIDTTRPETSAP</sequence>
<dbReference type="EMBL" id="QWDD01000001">
    <property type="protein sequence ID" value="RNJ50351.1"/>
    <property type="molecule type" value="Genomic_DNA"/>
</dbReference>
<name>A0A3M9XQS2_9HYPH</name>
<organism evidence="4 5">
    <name type="scientific">Methylocystis hirsuta</name>
    <dbReference type="NCBI Taxonomy" id="369798"/>
    <lineage>
        <taxon>Bacteria</taxon>
        <taxon>Pseudomonadati</taxon>
        <taxon>Pseudomonadota</taxon>
        <taxon>Alphaproteobacteria</taxon>
        <taxon>Hyphomicrobiales</taxon>
        <taxon>Methylocystaceae</taxon>
        <taxon>Methylocystis</taxon>
    </lineage>
</organism>
<dbReference type="RefSeq" id="WP_123176293.1">
    <property type="nucleotide sequence ID" value="NZ_QWDD01000001.1"/>
</dbReference>
<evidence type="ECO:0000313" key="5">
    <source>
        <dbReference type="Proteomes" id="UP000268623"/>
    </source>
</evidence>
<dbReference type="SUPFAM" id="SSF47598">
    <property type="entry name" value="Ribbon-helix-helix"/>
    <property type="match status" value="1"/>
</dbReference>
<keyword evidence="1" id="KW-0175">Coiled coil</keyword>
<reference evidence="4 5" key="1">
    <citation type="submission" date="2018-08" db="EMBL/GenBank/DDBJ databases">
        <title>Genome sequence of Methylocystis hirsuta CSC1, a methanotroph able to accumulate PHAs.</title>
        <authorList>
            <person name="Bordel S."/>
            <person name="Rodriguez E."/>
            <person name="Gancedo J."/>
            <person name="Munoz R."/>
        </authorList>
    </citation>
    <scope>NUCLEOTIDE SEQUENCE [LARGE SCALE GENOMIC DNA]</scope>
    <source>
        <strain evidence="4 5">CSC1</strain>
    </source>
</reference>
<dbReference type="Pfam" id="PF01402">
    <property type="entry name" value="RHH_1"/>
    <property type="match status" value="1"/>
</dbReference>
<dbReference type="Gene3D" id="1.10.1220.10">
    <property type="entry name" value="Met repressor-like"/>
    <property type="match status" value="1"/>
</dbReference>
<dbReference type="InterPro" id="IPR010985">
    <property type="entry name" value="Ribbon_hlx_hlx"/>
</dbReference>
<evidence type="ECO:0000256" key="2">
    <source>
        <dbReference type="SAM" id="MobiDB-lite"/>
    </source>
</evidence>
<keyword evidence="5" id="KW-1185">Reference proteome</keyword>
<feature type="domain" description="Ribbon-helix-helix protein CopG" evidence="3">
    <location>
        <begin position="10"/>
        <end position="39"/>
    </location>
</feature>
<comment type="caution">
    <text evidence="4">The sequence shown here is derived from an EMBL/GenBank/DDBJ whole genome shotgun (WGS) entry which is preliminary data.</text>
</comment>
<dbReference type="GO" id="GO:0006355">
    <property type="term" value="P:regulation of DNA-templated transcription"/>
    <property type="evidence" value="ECO:0007669"/>
    <property type="project" value="InterPro"/>
</dbReference>
<protein>
    <submittedName>
        <fullName evidence="4">Ribbon-helix-helix protein, CopG family</fullName>
    </submittedName>
</protein>
<dbReference type="InterPro" id="IPR013321">
    <property type="entry name" value="Arc_rbn_hlx_hlx"/>
</dbReference>
<dbReference type="Proteomes" id="UP000268623">
    <property type="component" value="Unassembled WGS sequence"/>
</dbReference>
<feature type="compositionally biased region" description="Polar residues" evidence="2">
    <location>
        <begin position="127"/>
        <end position="142"/>
    </location>
</feature>
<gene>
    <name evidence="4" type="ORF">D1O30_12885</name>
</gene>
<feature type="region of interest" description="Disordered" evidence="2">
    <location>
        <begin position="123"/>
        <end position="142"/>
    </location>
</feature>
<proteinExistence type="predicted"/>
<feature type="coiled-coil region" evidence="1">
    <location>
        <begin position="49"/>
        <end position="76"/>
    </location>
</feature>